<reference evidence="1 2" key="1">
    <citation type="journal article" date="2021" name="Sci. Rep.">
        <title>The distribution of antibiotic resistance genes in chicken gut microbiota commensals.</title>
        <authorList>
            <person name="Juricova H."/>
            <person name="Matiasovicova J."/>
            <person name="Kubasova T."/>
            <person name="Cejkova D."/>
            <person name="Rychlik I."/>
        </authorList>
    </citation>
    <scope>NUCLEOTIDE SEQUENCE [LARGE SCALE GENOMIC DNA]</scope>
    <source>
        <strain evidence="1 2">An829</strain>
    </source>
</reference>
<comment type="caution">
    <text evidence="1">The sequence shown here is derived from an EMBL/GenBank/DDBJ whole genome shotgun (WGS) entry which is preliminary data.</text>
</comment>
<name>A0ABS2DV95_9BURK</name>
<accession>A0ABS2DV95</accession>
<feature type="non-terminal residue" evidence="1">
    <location>
        <position position="146"/>
    </location>
</feature>
<dbReference type="Proteomes" id="UP000715095">
    <property type="component" value="Unassembled WGS sequence"/>
</dbReference>
<evidence type="ECO:0000313" key="2">
    <source>
        <dbReference type="Proteomes" id="UP000715095"/>
    </source>
</evidence>
<protein>
    <submittedName>
        <fullName evidence="1">Uncharacterized protein</fullName>
    </submittedName>
</protein>
<proteinExistence type="predicted"/>
<organism evidence="1 2">
    <name type="scientific">Sutterella massiliensis</name>
    <dbReference type="NCBI Taxonomy" id="1816689"/>
    <lineage>
        <taxon>Bacteria</taxon>
        <taxon>Pseudomonadati</taxon>
        <taxon>Pseudomonadota</taxon>
        <taxon>Betaproteobacteria</taxon>
        <taxon>Burkholderiales</taxon>
        <taxon>Sutterellaceae</taxon>
        <taxon>Sutterella</taxon>
    </lineage>
</organism>
<sequence length="146" mass="15810">MANSGRLSEVASIYAHSKGIDSPIIHGPGRNNIPQPRAVDKSAGSKLNGASFDSKRFDAGFKSAWAANDRGQKYVDLGGKAILADVQKTVDKNLENVQKKQIEKAVHNLSQPINANLGEAFAGLYEVAWNFGWSNVDPNETARELM</sequence>
<keyword evidence="2" id="KW-1185">Reference proteome</keyword>
<gene>
    <name evidence="1" type="ORF">H6A60_12440</name>
</gene>
<dbReference type="RefSeq" id="WP_205105140.1">
    <property type="nucleotide sequence ID" value="NZ_JACJJC010000274.1"/>
</dbReference>
<dbReference type="EMBL" id="JACJJC010000274">
    <property type="protein sequence ID" value="MBM6705272.1"/>
    <property type="molecule type" value="Genomic_DNA"/>
</dbReference>
<evidence type="ECO:0000313" key="1">
    <source>
        <dbReference type="EMBL" id="MBM6705272.1"/>
    </source>
</evidence>